<evidence type="ECO:0000313" key="3">
    <source>
        <dbReference type="EMBL" id="CAD8637745.1"/>
    </source>
</evidence>
<keyword evidence="2" id="KW-1133">Transmembrane helix</keyword>
<protein>
    <submittedName>
        <fullName evidence="3">Uncharacterized protein</fullName>
    </submittedName>
</protein>
<evidence type="ECO:0000256" key="2">
    <source>
        <dbReference type="SAM" id="Phobius"/>
    </source>
</evidence>
<keyword evidence="2" id="KW-0472">Membrane</keyword>
<feature type="region of interest" description="Disordered" evidence="1">
    <location>
        <begin position="84"/>
        <end position="109"/>
    </location>
</feature>
<feature type="transmembrane region" description="Helical" evidence="2">
    <location>
        <begin position="6"/>
        <end position="28"/>
    </location>
</feature>
<proteinExistence type="predicted"/>
<organism evidence="3">
    <name type="scientific">Cryptomonas curvata</name>
    <dbReference type="NCBI Taxonomy" id="233186"/>
    <lineage>
        <taxon>Eukaryota</taxon>
        <taxon>Cryptophyceae</taxon>
        <taxon>Cryptomonadales</taxon>
        <taxon>Cryptomonadaceae</taxon>
        <taxon>Cryptomonas</taxon>
    </lineage>
</organism>
<dbReference type="AlphaFoldDB" id="A0A7S0QJY8"/>
<accession>A0A7S0QJY8</accession>
<sequence>MGVVSAFIAALFIAVPILVVLIVGFIVWRCTGRAQSTRNDVIMEVRRGEIIQEKIEILSEPDSSHVVSVKYPIENIGTIESVPEEAGLPANSGGDSHRMYGRSRVQPLT</sequence>
<keyword evidence="2" id="KW-0812">Transmembrane</keyword>
<name>A0A7S0QJY8_9CRYP</name>
<evidence type="ECO:0000256" key="1">
    <source>
        <dbReference type="SAM" id="MobiDB-lite"/>
    </source>
</evidence>
<dbReference type="EMBL" id="HBEZ01027942">
    <property type="protein sequence ID" value="CAD8637745.1"/>
    <property type="molecule type" value="Transcribed_RNA"/>
</dbReference>
<gene>
    <name evidence="3" type="ORF">CCUR1050_LOCUS15429</name>
</gene>
<reference evidence="3" key="1">
    <citation type="submission" date="2021-01" db="EMBL/GenBank/DDBJ databases">
        <authorList>
            <person name="Corre E."/>
            <person name="Pelletier E."/>
            <person name="Niang G."/>
            <person name="Scheremetjew M."/>
            <person name="Finn R."/>
            <person name="Kale V."/>
            <person name="Holt S."/>
            <person name="Cochrane G."/>
            <person name="Meng A."/>
            <person name="Brown T."/>
            <person name="Cohen L."/>
        </authorList>
    </citation>
    <scope>NUCLEOTIDE SEQUENCE</scope>
    <source>
        <strain evidence="3">CCAP979/52</strain>
    </source>
</reference>